<evidence type="ECO:0000256" key="1">
    <source>
        <dbReference type="ARBA" id="ARBA00035112"/>
    </source>
</evidence>
<gene>
    <name evidence="4" type="primary">g7456</name>
    <name evidence="4" type="ORF">EsDP_00007456</name>
</gene>
<feature type="region of interest" description="Disordered" evidence="2">
    <location>
        <begin position="1"/>
        <end position="27"/>
    </location>
</feature>
<evidence type="ECO:0000256" key="3">
    <source>
        <dbReference type="SAM" id="Phobius"/>
    </source>
</evidence>
<protein>
    <recommendedName>
        <fullName evidence="6">Tat pathway signal sequence</fullName>
    </recommendedName>
</protein>
<keyword evidence="3" id="KW-0812">Transmembrane</keyword>
<comment type="similarity">
    <text evidence="1">Belongs to the ustYa family.</text>
</comment>
<keyword evidence="3" id="KW-1133">Transmembrane helix</keyword>
<dbReference type="Pfam" id="PF11807">
    <property type="entry name" value="UstYa"/>
    <property type="match status" value="1"/>
</dbReference>
<dbReference type="Proteomes" id="UP001562357">
    <property type="component" value="Unassembled WGS sequence"/>
</dbReference>
<organism evidence="4 5">
    <name type="scientific">Epichloe bromicola</name>
    <dbReference type="NCBI Taxonomy" id="79588"/>
    <lineage>
        <taxon>Eukaryota</taxon>
        <taxon>Fungi</taxon>
        <taxon>Dikarya</taxon>
        <taxon>Ascomycota</taxon>
        <taxon>Pezizomycotina</taxon>
        <taxon>Sordariomycetes</taxon>
        <taxon>Hypocreomycetidae</taxon>
        <taxon>Hypocreales</taxon>
        <taxon>Clavicipitaceae</taxon>
        <taxon>Epichloe</taxon>
    </lineage>
</organism>
<feature type="transmembrane region" description="Helical" evidence="3">
    <location>
        <begin position="45"/>
        <end position="68"/>
    </location>
</feature>
<dbReference type="PANTHER" id="PTHR33365">
    <property type="entry name" value="YALI0B05434P"/>
    <property type="match status" value="1"/>
</dbReference>
<evidence type="ECO:0000256" key="2">
    <source>
        <dbReference type="SAM" id="MobiDB-lite"/>
    </source>
</evidence>
<proteinExistence type="inferred from homology"/>
<sequence>MKESSDYLPIMSHDDTRSSSEMEGDCLTGKKNSARRLRNSCVQPVIAIVAVLALTAYTTIVASMTWNMTQQSRRHGMRFLKSPANDYITYEPRVMNQWEYAGDVIYFGEPSEQVDQNWHKMFEHQNIGFSSELMHELGREKEGIKLPGGTYFGSLMVFHHLHCLKNIYHALNPTYYHLDKLEGSELAMHREHNDQNM</sequence>
<accession>A0ABQ0D0K8</accession>
<keyword evidence="5" id="KW-1185">Reference proteome</keyword>
<name>A0ABQ0D0K8_9HYPO</name>
<comment type="caution">
    <text evidence="4">The sequence shown here is derived from an EMBL/GenBank/DDBJ whole genome shotgun (WGS) entry which is preliminary data.</text>
</comment>
<evidence type="ECO:0000313" key="4">
    <source>
        <dbReference type="EMBL" id="GAB0139243.1"/>
    </source>
</evidence>
<dbReference type="PANTHER" id="PTHR33365:SF12">
    <property type="entry name" value="TAT PATHWAY SIGNAL SEQUENCE"/>
    <property type="match status" value="1"/>
</dbReference>
<dbReference type="InterPro" id="IPR021765">
    <property type="entry name" value="UstYa-like"/>
</dbReference>
<evidence type="ECO:0000313" key="5">
    <source>
        <dbReference type="Proteomes" id="UP001562357"/>
    </source>
</evidence>
<keyword evidence="3" id="KW-0472">Membrane</keyword>
<evidence type="ECO:0008006" key="6">
    <source>
        <dbReference type="Google" id="ProtNLM"/>
    </source>
</evidence>
<dbReference type="EMBL" id="BAAFGZ010000987">
    <property type="protein sequence ID" value="GAB0139243.1"/>
    <property type="molecule type" value="Genomic_DNA"/>
</dbReference>
<reference evidence="5" key="1">
    <citation type="submission" date="2024-06" db="EMBL/GenBank/DDBJ databases">
        <title>Draft Genome Sequences of Epichloe bromicola Strains Isolated from Elymus ciliaris.</title>
        <authorList>
            <consortium name="Epichloe bromicola genome sequencing consortium"/>
            <person name="Miura A."/>
            <person name="Imano S."/>
            <person name="Ashida A."/>
            <person name="Sato I."/>
            <person name="Chiba S."/>
            <person name="Tanaka A."/>
            <person name="Camagna M."/>
            <person name="Takemoto D."/>
        </authorList>
    </citation>
    <scope>NUCLEOTIDE SEQUENCE [LARGE SCALE GENOMIC DNA]</scope>
    <source>
        <strain evidence="5">DP</strain>
    </source>
</reference>